<dbReference type="GO" id="GO:0005886">
    <property type="term" value="C:plasma membrane"/>
    <property type="evidence" value="ECO:0000318"/>
    <property type="project" value="GO_Central"/>
</dbReference>
<feature type="transmembrane region" description="Helical" evidence="13">
    <location>
        <begin position="74"/>
        <end position="96"/>
    </location>
</feature>
<dbReference type="AlphaFoldDB" id="A7SA77"/>
<dbReference type="InParanoid" id="A7SA77"/>
<evidence type="ECO:0000256" key="4">
    <source>
        <dbReference type="ARBA" id="ARBA00022692"/>
    </source>
</evidence>
<sequence>MTRLESITKKDAWWPDPKEAVRNKDNEEHATEPEQHLSKQADSAKNTLIGNFASYTTLHGLHFLFQPIPRARKIIWGIMLVIATVGLSIQIGNGLVKVYSYNIFTAKTFVRPESLPFPAITICNQNMLRKTAILGSAGQRYLDQLDELRARFIGEDMNVTSERINMDAIVQKSGHQLEKMVYECRFVRDKCDNKSIKVFTSEKRGLCYTFNSGVNGTPLLNVSHSGSEYSLSLRLDAEPTEYYGPYSYDGTGFKIAVHDQKVLPDIEEDAYDISPGFYTKITMKRAQKQTKQSCTDVVTAYVINSQTLFLPSPYSSGCGSRKLQFSQEYSYKNCIRECHTQLMIGRCRCRAIGMTLQENDTTPYCTTREVQDCIMRVHERSSRQRCDCPVPCEMTTFTSRISLAYFPSQHVWETFLPFLTTAYDLNLTGLSPDELDMKAEHFVRKRFAMVKIFYETLRTEMYHQRPAYEMSDLFADVGGNMGLFLGCSMLTIAEFIDLAIMLLITKFWRRRTVDHAQARDQT</sequence>
<evidence type="ECO:0000313" key="15">
    <source>
        <dbReference type="Proteomes" id="UP000001593"/>
    </source>
</evidence>
<dbReference type="PANTHER" id="PTHR11690:SF222">
    <property type="entry name" value="AMILORIDE-SENSITIVE SODIUM CHANNEL SUBUNIT GAMMA"/>
    <property type="match status" value="1"/>
</dbReference>
<evidence type="ECO:0000256" key="5">
    <source>
        <dbReference type="ARBA" id="ARBA00022989"/>
    </source>
</evidence>
<keyword evidence="5 13" id="KW-1133">Transmembrane helix</keyword>
<evidence type="ECO:0000313" key="14">
    <source>
        <dbReference type="EMBL" id="EDO39413.1"/>
    </source>
</evidence>
<keyword evidence="8 13" id="KW-0472">Membrane</keyword>
<dbReference type="HOGENOM" id="CLU_020415_3_0_1"/>
<dbReference type="Proteomes" id="UP000001593">
    <property type="component" value="Unassembled WGS sequence"/>
</dbReference>
<dbReference type="eggNOG" id="KOG4294">
    <property type="taxonomic scope" value="Eukaryota"/>
</dbReference>
<evidence type="ECO:0000256" key="3">
    <source>
        <dbReference type="ARBA" id="ARBA00022461"/>
    </source>
</evidence>
<gene>
    <name evidence="14" type="ORF">NEMVEDRAFT_v1g209148</name>
</gene>
<evidence type="ECO:0000256" key="7">
    <source>
        <dbReference type="ARBA" id="ARBA00023065"/>
    </source>
</evidence>
<dbReference type="OMA" id="FCGINGM"/>
<proteinExistence type="inferred from homology"/>
<protein>
    <submittedName>
        <fullName evidence="14">Uncharacterized protein</fullName>
    </submittedName>
</protein>
<dbReference type="EMBL" id="DS469607">
    <property type="protein sequence ID" value="EDO39413.1"/>
    <property type="molecule type" value="Genomic_DNA"/>
</dbReference>
<evidence type="ECO:0000256" key="8">
    <source>
        <dbReference type="ARBA" id="ARBA00023136"/>
    </source>
</evidence>
<keyword evidence="3 11" id="KW-0894">Sodium channel</keyword>
<keyword evidence="9 11" id="KW-0739">Sodium transport</keyword>
<keyword evidence="10 11" id="KW-0407">Ion channel</keyword>
<dbReference type="Gene3D" id="1.10.287.770">
    <property type="entry name" value="YojJ-like"/>
    <property type="match status" value="1"/>
</dbReference>
<reference evidence="14 15" key="1">
    <citation type="journal article" date="2007" name="Science">
        <title>Sea anemone genome reveals ancestral eumetazoan gene repertoire and genomic organization.</title>
        <authorList>
            <person name="Putnam N.H."/>
            <person name="Srivastava M."/>
            <person name="Hellsten U."/>
            <person name="Dirks B."/>
            <person name="Chapman J."/>
            <person name="Salamov A."/>
            <person name="Terry A."/>
            <person name="Shapiro H."/>
            <person name="Lindquist E."/>
            <person name="Kapitonov V.V."/>
            <person name="Jurka J."/>
            <person name="Genikhovich G."/>
            <person name="Grigoriev I.V."/>
            <person name="Lucas S.M."/>
            <person name="Steele R.E."/>
            <person name="Finnerty J.R."/>
            <person name="Technau U."/>
            <person name="Martindale M.Q."/>
            <person name="Rokhsar D.S."/>
        </authorList>
    </citation>
    <scope>NUCLEOTIDE SEQUENCE [LARGE SCALE GENOMIC DNA]</scope>
    <source>
        <strain evidence="15">CH2 X CH6</strain>
    </source>
</reference>
<dbReference type="Pfam" id="PF00858">
    <property type="entry name" value="ASC"/>
    <property type="match status" value="1"/>
</dbReference>
<feature type="region of interest" description="Disordered" evidence="12">
    <location>
        <begin position="17"/>
        <end position="41"/>
    </location>
</feature>
<evidence type="ECO:0000256" key="1">
    <source>
        <dbReference type="ARBA" id="ARBA00004141"/>
    </source>
</evidence>
<keyword evidence="6" id="KW-0915">Sodium</keyword>
<comment type="similarity">
    <text evidence="11">Belongs to the amiloride-sensitive sodium channel (TC 1.A.6) family.</text>
</comment>
<evidence type="ECO:0000256" key="6">
    <source>
        <dbReference type="ARBA" id="ARBA00023053"/>
    </source>
</evidence>
<keyword evidence="15" id="KW-1185">Reference proteome</keyword>
<keyword evidence="4 11" id="KW-0812">Transmembrane</keyword>
<evidence type="ECO:0000256" key="11">
    <source>
        <dbReference type="RuleBase" id="RU000679"/>
    </source>
</evidence>
<dbReference type="Gene3D" id="2.60.470.10">
    <property type="entry name" value="Acid-sensing ion channels like domains"/>
    <property type="match status" value="1"/>
</dbReference>
<organism evidence="14 15">
    <name type="scientific">Nematostella vectensis</name>
    <name type="common">Starlet sea anemone</name>
    <dbReference type="NCBI Taxonomy" id="45351"/>
    <lineage>
        <taxon>Eukaryota</taxon>
        <taxon>Metazoa</taxon>
        <taxon>Cnidaria</taxon>
        <taxon>Anthozoa</taxon>
        <taxon>Hexacorallia</taxon>
        <taxon>Actiniaria</taxon>
        <taxon>Edwardsiidae</taxon>
        <taxon>Nematostella</taxon>
    </lineage>
</organism>
<dbReference type="PRINTS" id="PR01078">
    <property type="entry name" value="AMINACHANNEL"/>
</dbReference>
<keyword evidence="2 11" id="KW-0813">Transport</keyword>
<feature type="transmembrane region" description="Helical" evidence="13">
    <location>
        <begin position="481"/>
        <end position="504"/>
    </location>
</feature>
<dbReference type="PANTHER" id="PTHR11690">
    <property type="entry name" value="AMILORIDE-SENSITIVE SODIUM CHANNEL-RELATED"/>
    <property type="match status" value="1"/>
</dbReference>
<feature type="compositionally biased region" description="Basic and acidic residues" evidence="12">
    <location>
        <begin position="17"/>
        <end position="39"/>
    </location>
</feature>
<evidence type="ECO:0000256" key="10">
    <source>
        <dbReference type="ARBA" id="ARBA00023303"/>
    </source>
</evidence>
<evidence type="ECO:0000256" key="2">
    <source>
        <dbReference type="ARBA" id="ARBA00022448"/>
    </source>
</evidence>
<accession>A7SA77</accession>
<evidence type="ECO:0000256" key="12">
    <source>
        <dbReference type="SAM" id="MobiDB-lite"/>
    </source>
</evidence>
<dbReference type="PhylomeDB" id="A7SA77"/>
<dbReference type="GO" id="GO:0015280">
    <property type="term" value="F:ligand-gated sodium channel activity"/>
    <property type="evidence" value="ECO:0000318"/>
    <property type="project" value="GO_Central"/>
</dbReference>
<keyword evidence="7 11" id="KW-0406">Ion transport</keyword>
<dbReference type="InterPro" id="IPR001873">
    <property type="entry name" value="ENaC"/>
</dbReference>
<evidence type="ECO:0000256" key="9">
    <source>
        <dbReference type="ARBA" id="ARBA00023201"/>
    </source>
</evidence>
<comment type="subcellular location">
    <subcellularLocation>
        <location evidence="1">Membrane</location>
        <topology evidence="1">Multi-pass membrane protein</topology>
    </subcellularLocation>
</comment>
<dbReference type="GO" id="GO:0035725">
    <property type="term" value="P:sodium ion transmembrane transport"/>
    <property type="evidence" value="ECO:0000318"/>
    <property type="project" value="GO_Central"/>
</dbReference>
<evidence type="ECO:0000256" key="13">
    <source>
        <dbReference type="SAM" id="Phobius"/>
    </source>
</evidence>
<name>A7SA77_NEMVE</name>